<feature type="transmembrane region" description="Helical" evidence="11">
    <location>
        <begin position="730"/>
        <end position="754"/>
    </location>
</feature>
<feature type="compositionally biased region" description="Low complexity" evidence="10">
    <location>
        <begin position="254"/>
        <end position="271"/>
    </location>
</feature>
<keyword evidence="3" id="KW-0813">Transport</keyword>
<dbReference type="PANTHER" id="PTHR48040">
    <property type="entry name" value="PLEIOTROPIC DRUG RESISTANCE PROTEIN 1-LIKE ISOFORM X1"/>
    <property type="match status" value="1"/>
</dbReference>
<organism evidence="13">
    <name type="scientific">Sesamum radiatum</name>
    <name type="common">Black benniseed</name>
    <dbReference type="NCBI Taxonomy" id="300843"/>
    <lineage>
        <taxon>Eukaryota</taxon>
        <taxon>Viridiplantae</taxon>
        <taxon>Streptophyta</taxon>
        <taxon>Embryophyta</taxon>
        <taxon>Tracheophyta</taxon>
        <taxon>Spermatophyta</taxon>
        <taxon>Magnoliopsida</taxon>
        <taxon>eudicotyledons</taxon>
        <taxon>Gunneridae</taxon>
        <taxon>Pentapetalae</taxon>
        <taxon>asterids</taxon>
        <taxon>lamiids</taxon>
        <taxon>Lamiales</taxon>
        <taxon>Pedaliaceae</taxon>
        <taxon>Sesamum</taxon>
    </lineage>
</organism>
<evidence type="ECO:0000256" key="10">
    <source>
        <dbReference type="SAM" id="MobiDB-lite"/>
    </source>
</evidence>
<feature type="transmembrane region" description="Helical" evidence="11">
    <location>
        <begin position="766"/>
        <end position="789"/>
    </location>
</feature>
<dbReference type="Pfam" id="PF08370">
    <property type="entry name" value="PDR_assoc"/>
    <property type="match status" value="1"/>
</dbReference>
<dbReference type="PROSITE" id="PS50893">
    <property type="entry name" value="ABC_TRANSPORTER_2"/>
    <property type="match status" value="1"/>
</dbReference>
<protein>
    <submittedName>
        <fullName evidence="13">Pleiotropic drug resistance protein 2</fullName>
    </submittedName>
</protein>
<name>A0AAW2K9M5_SESRA</name>
<comment type="caution">
    <text evidence="13">The sequence shown here is derived from an EMBL/GenBank/DDBJ whole genome shotgun (WGS) entry which is preliminary data.</text>
</comment>
<dbReference type="EMBL" id="JACGWJ010000029">
    <property type="protein sequence ID" value="KAL0303556.1"/>
    <property type="molecule type" value="Genomic_DNA"/>
</dbReference>
<dbReference type="PANTHER" id="PTHR48040:SF60">
    <property type="entry name" value="ABC TRANSPORTER DOMAIN-CONTAINING PROTEIN"/>
    <property type="match status" value="1"/>
</dbReference>
<dbReference type="Pfam" id="PF00005">
    <property type="entry name" value="ABC_tran"/>
    <property type="match status" value="1"/>
</dbReference>
<proteinExistence type="inferred from homology"/>
<feature type="compositionally biased region" description="Polar residues" evidence="10">
    <location>
        <begin position="277"/>
        <end position="290"/>
    </location>
</feature>
<keyword evidence="5" id="KW-0677">Repeat</keyword>
<evidence type="ECO:0000256" key="5">
    <source>
        <dbReference type="ARBA" id="ARBA00022737"/>
    </source>
</evidence>
<evidence type="ECO:0000256" key="2">
    <source>
        <dbReference type="ARBA" id="ARBA00006012"/>
    </source>
</evidence>
<evidence type="ECO:0000256" key="4">
    <source>
        <dbReference type="ARBA" id="ARBA00022692"/>
    </source>
</evidence>
<dbReference type="GO" id="GO:0016887">
    <property type="term" value="F:ATP hydrolysis activity"/>
    <property type="evidence" value="ECO:0007669"/>
    <property type="project" value="InterPro"/>
</dbReference>
<feature type="region of interest" description="Disordered" evidence="10">
    <location>
        <begin position="249"/>
        <end position="290"/>
    </location>
</feature>
<keyword evidence="9 11" id="KW-0472">Membrane</keyword>
<comment type="subcellular location">
    <subcellularLocation>
        <location evidence="1">Membrane</location>
        <topology evidence="1">Multi-pass membrane protein</topology>
    </subcellularLocation>
</comment>
<feature type="transmembrane region" description="Helical" evidence="11">
    <location>
        <begin position="121"/>
        <end position="142"/>
    </location>
</feature>
<feature type="transmembrane region" description="Helical" evidence="11">
    <location>
        <begin position="95"/>
        <end position="115"/>
    </location>
</feature>
<dbReference type="SMART" id="SM00382">
    <property type="entry name" value="AAA"/>
    <property type="match status" value="1"/>
</dbReference>
<dbReference type="Gene3D" id="3.40.50.300">
    <property type="entry name" value="P-loop containing nucleotide triphosphate hydrolases"/>
    <property type="match status" value="1"/>
</dbReference>
<feature type="transmembrane region" description="Helical" evidence="11">
    <location>
        <begin position="795"/>
        <end position="814"/>
    </location>
</feature>
<dbReference type="SUPFAM" id="SSF52540">
    <property type="entry name" value="P-loop containing nucleoside triphosphate hydrolases"/>
    <property type="match status" value="1"/>
</dbReference>
<dbReference type="InterPro" id="IPR003439">
    <property type="entry name" value="ABC_transporter-like_ATP-bd"/>
</dbReference>
<dbReference type="GO" id="GO:0016020">
    <property type="term" value="C:membrane"/>
    <property type="evidence" value="ECO:0007669"/>
    <property type="project" value="UniProtKB-SubCell"/>
</dbReference>
<evidence type="ECO:0000256" key="11">
    <source>
        <dbReference type="SAM" id="Phobius"/>
    </source>
</evidence>
<evidence type="ECO:0000256" key="7">
    <source>
        <dbReference type="ARBA" id="ARBA00022840"/>
    </source>
</evidence>
<dbReference type="InterPro" id="IPR034003">
    <property type="entry name" value="ABCG_PDR_2"/>
</dbReference>
<feature type="transmembrane region" description="Helical" evidence="11">
    <location>
        <begin position="682"/>
        <end position="710"/>
    </location>
</feature>
<feature type="transmembrane region" description="Helical" evidence="11">
    <location>
        <begin position="652"/>
        <end position="670"/>
    </location>
</feature>
<gene>
    <name evidence="13" type="ORF">Sradi_6223700</name>
</gene>
<evidence type="ECO:0000256" key="3">
    <source>
        <dbReference type="ARBA" id="ARBA00022448"/>
    </source>
</evidence>
<accession>A0AAW2K9M5</accession>
<feature type="transmembrane region" description="Helical" evidence="11">
    <location>
        <begin position="12"/>
        <end position="36"/>
    </location>
</feature>
<dbReference type="GO" id="GO:0140359">
    <property type="term" value="F:ABC-type transporter activity"/>
    <property type="evidence" value="ECO:0007669"/>
    <property type="project" value="InterPro"/>
</dbReference>
<dbReference type="AlphaFoldDB" id="A0AAW2K9M5"/>
<keyword evidence="7" id="KW-0067">ATP-binding</keyword>
<comment type="similarity">
    <text evidence="2">Belongs to the ABC transporter superfamily. ABCG family. PDR (TC 3.A.1.205) subfamily.</text>
</comment>
<feature type="transmembrane region" description="Helical" evidence="11">
    <location>
        <begin position="205"/>
        <end position="232"/>
    </location>
</feature>
<sequence length="907" mass="102476">MKSGQLADGGKFYGALFFSLINVMFNGTAELALTVLRLPVFFKQRDALFYPAWAFSLPIWLLRIPLSLMESLIWIILTYYTIGFAPEASRFFRQLLAFFALHQMALSLFRFIAALGRTQVVANTLGTFTLLMVFVLGGFIIAKDDIKPWMIWGYYVSPMMYGQNAIAINEFLDKRWSTPNNDTRFPEPTVGKVLLSMRGMFLEDYMYWVCVAALFAFSILFNICFIVALTYLKPFGDSKSIIPDEKNKRKKLASDGSQTSNSSAASAAPIAEGNEMSVRSKSEGNNSAENSMTRKGMVLPFTPLSLAFHHVNYYVDMPAEMKKTGIEETRLQLLRDVSGAFRPGVLTALVGVSGAGKTTLMDVLAGRKTGGYIEGSISISGYPKNQSTFARVSGYCEQNDIHSPHVTVYESIVYSAWLRLSPDVNKETRKMFVEEVMELIELNPLRDALVGLPGVDGLSTEQRKRLTIAVELVANPSIIFMDEPTSGLDARAAAIVMRTVRNTVDTGRTVVCTIHQPSIDIFEAFDELLLMKRGGQVIYGGPLGHHSHLLIEYFQSVPGVPEIKEGYNPATWMLDVSTPAMEAQLNVDFAEIYANSDLYRRNEELIKQLSTPAPGSHDLYFPTEYAQSFLSQCRACFWKQHLSYWRHPQYNAIRFFMTTVIGVIFGVIFWDKGQQMSKQQDLMNLLGAMYSAVMFLGGTNTSAVQSVVAVERTVFYREKAAGMYSPLPYAFAQVAIETIYVAIQTFIYSLILYAMIGFHWGADTFFWFYFFVFMCFIYFTAYGMMLVALTPNYQIAAIVMSFFLSFWNLFSGFLIARTEIPIWWRWYYWASPVAWTIYGLLTSQVGDRNDPVEVPGFPNISVKEYLDRFLGFKYDFLGAVAAAHVGWAILFCLVFAYGIKYLNFQRR</sequence>
<feature type="domain" description="ABC transporter" evidence="12">
    <location>
        <begin position="306"/>
        <end position="558"/>
    </location>
</feature>
<evidence type="ECO:0000256" key="1">
    <source>
        <dbReference type="ARBA" id="ARBA00004141"/>
    </source>
</evidence>
<keyword evidence="8 11" id="KW-1133">Transmembrane helix</keyword>
<evidence type="ECO:0000259" key="12">
    <source>
        <dbReference type="PROSITE" id="PS50893"/>
    </source>
</evidence>
<evidence type="ECO:0000256" key="8">
    <source>
        <dbReference type="ARBA" id="ARBA00022989"/>
    </source>
</evidence>
<reference evidence="13" key="1">
    <citation type="submission" date="2020-06" db="EMBL/GenBank/DDBJ databases">
        <authorList>
            <person name="Li T."/>
            <person name="Hu X."/>
            <person name="Zhang T."/>
            <person name="Song X."/>
            <person name="Zhang H."/>
            <person name="Dai N."/>
            <person name="Sheng W."/>
            <person name="Hou X."/>
            <person name="Wei L."/>
        </authorList>
    </citation>
    <scope>NUCLEOTIDE SEQUENCE</scope>
    <source>
        <strain evidence="13">G02</strain>
        <tissue evidence="13">Leaf</tissue>
    </source>
</reference>
<dbReference type="InterPro" id="IPR003593">
    <property type="entry name" value="AAA+_ATPase"/>
</dbReference>
<feature type="transmembrane region" description="Helical" evidence="11">
    <location>
        <begin position="826"/>
        <end position="845"/>
    </location>
</feature>
<evidence type="ECO:0000256" key="9">
    <source>
        <dbReference type="ARBA" id="ARBA00023136"/>
    </source>
</evidence>
<dbReference type="InterPro" id="IPR027417">
    <property type="entry name" value="P-loop_NTPase"/>
</dbReference>
<dbReference type="InterPro" id="IPR013581">
    <property type="entry name" value="PDR_assoc"/>
</dbReference>
<reference evidence="13" key="2">
    <citation type="journal article" date="2024" name="Plant">
        <title>Genomic evolution and insights into agronomic trait innovations of Sesamum species.</title>
        <authorList>
            <person name="Miao H."/>
            <person name="Wang L."/>
            <person name="Qu L."/>
            <person name="Liu H."/>
            <person name="Sun Y."/>
            <person name="Le M."/>
            <person name="Wang Q."/>
            <person name="Wei S."/>
            <person name="Zheng Y."/>
            <person name="Lin W."/>
            <person name="Duan Y."/>
            <person name="Cao H."/>
            <person name="Xiong S."/>
            <person name="Wang X."/>
            <person name="Wei L."/>
            <person name="Li C."/>
            <person name="Ma Q."/>
            <person name="Ju M."/>
            <person name="Zhao R."/>
            <person name="Li G."/>
            <person name="Mu C."/>
            <person name="Tian Q."/>
            <person name="Mei H."/>
            <person name="Zhang T."/>
            <person name="Gao T."/>
            <person name="Zhang H."/>
        </authorList>
    </citation>
    <scope>NUCLEOTIDE SEQUENCE</scope>
    <source>
        <strain evidence="13">G02</strain>
    </source>
</reference>
<evidence type="ECO:0000256" key="6">
    <source>
        <dbReference type="ARBA" id="ARBA00022741"/>
    </source>
</evidence>
<dbReference type="CDD" id="cd03232">
    <property type="entry name" value="ABCG_PDR_domain2"/>
    <property type="match status" value="1"/>
</dbReference>
<dbReference type="FunFam" id="3.40.50.300:FF:000059">
    <property type="entry name" value="ABC transporter G family member 40"/>
    <property type="match status" value="1"/>
</dbReference>
<dbReference type="GO" id="GO:0005524">
    <property type="term" value="F:ATP binding"/>
    <property type="evidence" value="ECO:0007669"/>
    <property type="project" value="UniProtKB-KW"/>
</dbReference>
<keyword evidence="4 11" id="KW-0812">Transmembrane</keyword>
<dbReference type="InterPro" id="IPR013525">
    <property type="entry name" value="ABC2_TM"/>
</dbReference>
<feature type="transmembrane region" description="Helical" evidence="11">
    <location>
        <begin position="876"/>
        <end position="899"/>
    </location>
</feature>
<keyword evidence="6" id="KW-0547">Nucleotide-binding</keyword>
<dbReference type="Pfam" id="PF01061">
    <property type="entry name" value="ABC2_membrane"/>
    <property type="match status" value="2"/>
</dbReference>
<evidence type="ECO:0000313" key="13">
    <source>
        <dbReference type="EMBL" id="KAL0303556.1"/>
    </source>
</evidence>